<comment type="caution">
    <text evidence="1">The sequence shown here is derived from an EMBL/GenBank/DDBJ whole genome shotgun (WGS) entry which is preliminary data.</text>
</comment>
<reference evidence="1" key="1">
    <citation type="submission" date="2019-08" db="EMBL/GenBank/DDBJ databases">
        <authorList>
            <person name="Kucharzyk K."/>
            <person name="Murdoch R.W."/>
            <person name="Higgins S."/>
            <person name="Loffler F."/>
        </authorList>
    </citation>
    <scope>NUCLEOTIDE SEQUENCE</scope>
</reference>
<gene>
    <name evidence="1" type="ORF">SDC9_15850</name>
</gene>
<dbReference type="AlphaFoldDB" id="A0A644TTY4"/>
<organism evidence="1">
    <name type="scientific">bioreactor metagenome</name>
    <dbReference type="NCBI Taxonomy" id="1076179"/>
    <lineage>
        <taxon>unclassified sequences</taxon>
        <taxon>metagenomes</taxon>
        <taxon>ecological metagenomes</taxon>
    </lineage>
</organism>
<evidence type="ECO:0000313" key="1">
    <source>
        <dbReference type="EMBL" id="MPL70099.1"/>
    </source>
</evidence>
<dbReference type="EMBL" id="VSSQ01000051">
    <property type="protein sequence ID" value="MPL70099.1"/>
    <property type="molecule type" value="Genomic_DNA"/>
</dbReference>
<sequence>MKPFTLNPLSLVLVFLLVIPFFFSCKDSDEDIITYYDTYIDGYIKDYHTGEPVAGVIFDAKYFDESNGGLFGTSPYYATNIAVSNSQGYYKIKIPKHGDLGSIDASYDFIAIRIIPRATENYNFEFRSFDYKDDRVNVESKKIDIRPITYGYLKVILPKSSNQGWGFWNYPESCFETPYYKPKFIISESYNDSLNYFLFNVPVSIGNIGIGNNAWNPRQFTIDNPRDTTTLYVDIE</sequence>
<name>A0A644TTY4_9ZZZZ</name>
<accession>A0A644TTY4</accession>
<dbReference type="PROSITE" id="PS51257">
    <property type="entry name" value="PROKAR_LIPOPROTEIN"/>
    <property type="match status" value="1"/>
</dbReference>
<protein>
    <submittedName>
        <fullName evidence="1">Uncharacterized protein</fullName>
    </submittedName>
</protein>
<proteinExistence type="predicted"/>